<name>N6U196_DENPD</name>
<accession>N6U196</accession>
<dbReference type="AlphaFoldDB" id="N6U196"/>
<evidence type="ECO:0000313" key="1">
    <source>
        <dbReference type="EMBL" id="ENN74391.1"/>
    </source>
</evidence>
<reference evidence="1" key="1">
    <citation type="journal article" date="2013" name="Genome Biol.">
        <title>Draft genome of the mountain pine beetle, Dendroctonus ponderosae Hopkins, a major forest pest.</title>
        <authorList>
            <person name="Keeling C.I."/>
            <person name="Yuen M.M."/>
            <person name="Liao N.Y."/>
            <person name="Docking T.R."/>
            <person name="Chan S.K."/>
            <person name="Taylor G.A."/>
            <person name="Palmquist D.L."/>
            <person name="Jackman S.D."/>
            <person name="Nguyen A."/>
            <person name="Li M."/>
            <person name="Henderson H."/>
            <person name="Janes J.K."/>
            <person name="Zhao Y."/>
            <person name="Pandoh P."/>
            <person name="Moore R."/>
            <person name="Sperling F.A."/>
            <person name="Huber D.P."/>
            <person name="Birol I."/>
            <person name="Jones S.J."/>
            <person name="Bohlmann J."/>
        </authorList>
    </citation>
    <scope>NUCLEOTIDE SEQUENCE</scope>
</reference>
<protein>
    <submittedName>
        <fullName evidence="1">Uncharacterized protein</fullName>
    </submittedName>
</protein>
<feature type="non-terminal residue" evidence="1">
    <location>
        <position position="1"/>
    </location>
</feature>
<dbReference type="Gene3D" id="3.10.20.90">
    <property type="entry name" value="Phosphatidylinositol 3-kinase Catalytic Subunit, Chain A, domain 1"/>
    <property type="match status" value="1"/>
</dbReference>
<dbReference type="InterPro" id="IPR048942">
    <property type="entry name" value="ASPP2-like_RA"/>
</dbReference>
<organism evidence="1">
    <name type="scientific">Dendroctonus ponderosae</name>
    <name type="common">Mountain pine beetle</name>
    <dbReference type="NCBI Taxonomy" id="77166"/>
    <lineage>
        <taxon>Eukaryota</taxon>
        <taxon>Metazoa</taxon>
        <taxon>Ecdysozoa</taxon>
        <taxon>Arthropoda</taxon>
        <taxon>Hexapoda</taxon>
        <taxon>Insecta</taxon>
        <taxon>Pterygota</taxon>
        <taxon>Neoptera</taxon>
        <taxon>Endopterygota</taxon>
        <taxon>Coleoptera</taxon>
        <taxon>Polyphaga</taxon>
        <taxon>Cucujiformia</taxon>
        <taxon>Curculionidae</taxon>
        <taxon>Scolytinae</taxon>
        <taxon>Dendroctonus</taxon>
    </lineage>
</organism>
<gene>
    <name evidence="1" type="ORF">YQE_09018</name>
</gene>
<dbReference type="Pfam" id="PF21801">
    <property type="entry name" value="ASPP2-like_RA"/>
    <property type="match status" value="1"/>
</dbReference>
<proteinExistence type="predicted"/>
<dbReference type="EMBL" id="KB741070">
    <property type="protein sequence ID" value="ENN74391.1"/>
    <property type="molecule type" value="Genomic_DNA"/>
</dbReference>
<dbReference type="HOGENOM" id="CLU_2690366_0_0_1"/>
<sequence>MSGQDQCPHPKPLGFFPLLFAMIVTVFNYGSKTSVPITPHTTVSDIIECCRDPGDEHCKLICPEIEGKPLLNWL</sequence>